<evidence type="ECO:0000256" key="2">
    <source>
        <dbReference type="SAM" id="SignalP"/>
    </source>
</evidence>
<keyword evidence="2" id="KW-0732">Signal</keyword>
<feature type="signal peptide" evidence="2">
    <location>
        <begin position="1"/>
        <end position="22"/>
    </location>
</feature>
<feature type="chain" id="PRO_5045585770" evidence="2">
    <location>
        <begin position="23"/>
        <end position="653"/>
    </location>
</feature>
<keyword evidence="1" id="KW-0812">Transmembrane</keyword>
<organism evidence="3 4">
    <name type="scientific">Vanessa tameamea</name>
    <name type="common">Kamehameha butterfly</name>
    <dbReference type="NCBI Taxonomy" id="334116"/>
    <lineage>
        <taxon>Eukaryota</taxon>
        <taxon>Metazoa</taxon>
        <taxon>Ecdysozoa</taxon>
        <taxon>Arthropoda</taxon>
        <taxon>Hexapoda</taxon>
        <taxon>Insecta</taxon>
        <taxon>Pterygota</taxon>
        <taxon>Neoptera</taxon>
        <taxon>Endopterygota</taxon>
        <taxon>Lepidoptera</taxon>
        <taxon>Glossata</taxon>
        <taxon>Ditrysia</taxon>
        <taxon>Papilionoidea</taxon>
        <taxon>Nymphalidae</taxon>
        <taxon>Nymphalinae</taxon>
        <taxon>Vanessa</taxon>
    </lineage>
</organism>
<evidence type="ECO:0000256" key="1">
    <source>
        <dbReference type="SAM" id="Phobius"/>
    </source>
</evidence>
<proteinExistence type="predicted"/>
<dbReference type="OMA" id="NCDTYYN"/>
<feature type="transmembrane region" description="Helical" evidence="1">
    <location>
        <begin position="302"/>
        <end position="323"/>
    </location>
</feature>
<reference evidence="4" key="1">
    <citation type="submission" date="2025-08" db="UniProtKB">
        <authorList>
            <consortium name="RefSeq"/>
        </authorList>
    </citation>
    <scope>IDENTIFICATION</scope>
    <source>
        <tissue evidence="4">Whole body</tissue>
    </source>
</reference>
<dbReference type="RefSeq" id="XP_026483586.2">
    <property type="nucleotide sequence ID" value="XM_026627801.2"/>
</dbReference>
<dbReference type="GeneID" id="113391742"/>
<keyword evidence="1" id="KW-0472">Membrane</keyword>
<accession>A0A8B8HJL2</accession>
<evidence type="ECO:0000313" key="3">
    <source>
        <dbReference type="Proteomes" id="UP001652626"/>
    </source>
</evidence>
<evidence type="ECO:0000313" key="4">
    <source>
        <dbReference type="RefSeq" id="XP_026483586.2"/>
    </source>
</evidence>
<name>A0A8B8HJL2_VANTA</name>
<keyword evidence="3" id="KW-1185">Reference proteome</keyword>
<keyword evidence="1" id="KW-1133">Transmembrane helix</keyword>
<sequence length="653" mass="74203">MKFYTYIFVIIVIFLREIGTDGNPELFSEAGLESPNASSIGLIFFIKINNTSHNSDYDVQITPDICCVKDVGGFDCDYLNIIGGCSDVVLKGGSKTLRVAAPLLDVYGRIGFCTVFIDSKSNSGPNKRNAVKINFDTTLGNNDFKFVRNLKHCKNRDEDPLNDCRPVNCDTYYNGIKPYFSRKRKRCILVPSCVSDDESEYPTVIYNPINNQCEGESINEGDLEEVKELSRNRGNRHPKDVLIIRKFEPNNTEIENTLDLIDNIISITTSTPTKHKFESENKHVKNFCLKSFWKRYFMDNKWTLIVLSSVVTIQCFLICTILYCLTKTCKCNEEKKVVRKFFNYRQDVSVTTPLIGTSNIDIETDYQYLSETSNNAEQRIKCYKACQKENQNLKTSMSDDILSKCLNRRDWKKFKSEAITEINKDAEVIKVLDSPNANDADLSKTDRVKRNCETKVAFEDEKALEKDKATAESRVHNIEKLELEDSDGEPNNISSEKEIKCHSYNCFDVSELRQMKNNSRYKGDFSNPGAPSISPEKGAQIYFSNDSIDDFLSERGVTYLVGENISKYTFSSDFNDVKESAASTVSSKAKKNIVKSVLSLLRKKSKLASSSDPGRNEEMDVKLIHMSKASVYTSSNDSDYVRTLKRNNSRTSF</sequence>
<dbReference type="Proteomes" id="UP001652626">
    <property type="component" value="Chromosome 30"/>
</dbReference>
<gene>
    <name evidence="4" type="primary">LOC113391742</name>
</gene>
<protein>
    <submittedName>
        <fullName evidence="4">Uncharacterized protein LOC113391742</fullName>
    </submittedName>
</protein>
<dbReference type="OrthoDB" id="5977855at2759"/>
<dbReference type="AlphaFoldDB" id="A0A8B8HJL2"/>